<evidence type="ECO:0000313" key="1">
    <source>
        <dbReference type="EMBL" id="KAJ9069792.1"/>
    </source>
</evidence>
<name>A0ACC2T5I1_9FUNG</name>
<proteinExistence type="predicted"/>
<evidence type="ECO:0000313" key="2">
    <source>
        <dbReference type="Proteomes" id="UP001165960"/>
    </source>
</evidence>
<sequence length="100" mass="10704">MPVFQDNFSIDGMVQYLCQCGDTFGPPNTSVKPKPLSTPSIYTEGSGHFSPKADMSKVTCHCCNWKSPSGVETGLSHSTIDNPTNVPTVPPDCLPLASEE</sequence>
<dbReference type="Proteomes" id="UP001165960">
    <property type="component" value="Unassembled WGS sequence"/>
</dbReference>
<keyword evidence="2" id="KW-1185">Reference proteome</keyword>
<comment type="caution">
    <text evidence="1">The sequence shown here is derived from an EMBL/GenBank/DDBJ whole genome shotgun (WGS) entry which is preliminary data.</text>
</comment>
<organism evidence="1 2">
    <name type="scientific">Entomophthora muscae</name>
    <dbReference type="NCBI Taxonomy" id="34485"/>
    <lineage>
        <taxon>Eukaryota</taxon>
        <taxon>Fungi</taxon>
        <taxon>Fungi incertae sedis</taxon>
        <taxon>Zoopagomycota</taxon>
        <taxon>Entomophthoromycotina</taxon>
        <taxon>Entomophthoromycetes</taxon>
        <taxon>Entomophthorales</taxon>
        <taxon>Entomophthoraceae</taxon>
        <taxon>Entomophthora</taxon>
    </lineage>
</organism>
<protein>
    <submittedName>
        <fullName evidence="1">Uncharacterized protein</fullName>
    </submittedName>
</protein>
<accession>A0ACC2T5I1</accession>
<dbReference type="EMBL" id="QTSX02003608">
    <property type="protein sequence ID" value="KAJ9069792.1"/>
    <property type="molecule type" value="Genomic_DNA"/>
</dbReference>
<reference evidence="1" key="1">
    <citation type="submission" date="2022-04" db="EMBL/GenBank/DDBJ databases">
        <title>Genome of the entomopathogenic fungus Entomophthora muscae.</title>
        <authorList>
            <person name="Elya C."/>
            <person name="Lovett B.R."/>
            <person name="Lee E."/>
            <person name="Macias A.M."/>
            <person name="Hajek A.E."/>
            <person name="De Bivort B.L."/>
            <person name="Kasson M.T."/>
            <person name="De Fine Licht H.H."/>
            <person name="Stajich J.E."/>
        </authorList>
    </citation>
    <scope>NUCLEOTIDE SEQUENCE</scope>
    <source>
        <strain evidence="1">Berkeley</strain>
    </source>
</reference>
<gene>
    <name evidence="1" type="ORF">DSO57_1014905</name>
</gene>